<organism evidence="1 2">
    <name type="scientific">Mucuna pruriens</name>
    <name type="common">Velvet bean</name>
    <name type="synonym">Dolichos pruriens</name>
    <dbReference type="NCBI Taxonomy" id="157652"/>
    <lineage>
        <taxon>Eukaryota</taxon>
        <taxon>Viridiplantae</taxon>
        <taxon>Streptophyta</taxon>
        <taxon>Embryophyta</taxon>
        <taxon>Tracheophyta</taxon>
        <taxon>Spermatophyta</taxon>
        <taxon>Magnoliopsida</taxon>
        <taxon>eudicotyledons</taxon>
        <taxon>Gunneridae</taxon>
        <taxon>Pentapetalae</taxon>
        <taxon>rosids</taxon>
        <taxon>fabids</taxon>
        <taxon>Fabales</taxon>
        <taxon>Fabaceae</taxon>
        <taxon>Papilionoideae</taxon>
        <taxon>50 kb inversion clade</taxon>
        <taxon>NPAAA clade</taxon>
        <taxon>indigoferoid/millettioid clade</taxon>
        <taxon>Phaseoleae</taxon>
        <taxon>Mucuna</taxon>
    </lineage>
</organism>
<gene>
    <name evidence="1" type="ORF">CR513_58818</name>
</gene>
<keyword evidence="2" id="KW-1185">Reference proteome</keyword>
<dbReference type="AlphaFoldDB" id="A0A371E9V3"/>
<evidence type="ECO:0000313" key="2">
    <source>
        <dbReference type="Proteomes" id="UP000257109"/>
    </source>
</evidence>
<protein>
    <submittedName>
        <fullName evidence="1">Uncharacterized protein</fullName>
    </submittedName>
</protein>
<proteinExistence type="predicted"/>
<sequence>QGQASQKPNLFPLLLSTLQKYFLKVSFKIIVFTIIIDQHLSSWKARTLSFEGCMTIVNSVLQSPCNEIIWIKYVTISYGVIQGIKESLFNSLNV</sequence>
<reference evidence="1" key="1">
    <citation type="submission" date="2018-05" db="EMBL/GenBank/DDBJ databases">
        <title>Draft genome of Mucuna pruriens seed.</title>
        <authorList>
            <person name="Nnadi N.E."/>
            <person name="Vos R."/>
            <person name="Hasami M.H."/>
            <person name="Devisetty U.K."/>
            <person name="Aguiy J.C."/>
        </authorList>
    </citation>
    <scope>NUCLEOTIDE SEQUENCE [LARGE SCALE GENOMIC DNA]</scope>
    <source>
        <strain evidence="1">JCA_2017</strain>
    </source>
</reference>
<accession>A0A371E9V3</accession>
<comment type="caution">
    <text evidence="1">The sequence shown here is derived from an EMBL/GenBank/DDBJ whole genome shotgun (WGS) entry which is preliminary data.</text>
</comment>
<dbReference type="EMBL" id="QJKJ01015263">
    <property type="protein sequence ID" value="RDX62815.1"/>
    <property type="molecule type" value="Genomic_DNA"/>
</dbReference>
<dbReference type="Proteomes" id="UP000257109">
    <property type="component" value="Unassembled WGS sequence"/>
</dbReference>
<feature type="non-terminal residue" evidence="1">
    <location>
        <position position="1"/>
    </location>
</feature>
<name>A0A371E9V3_MUCPR</name>
<feature type="non-terminal residue" evidence="1">
    <location>
        <position position="94"/>
    </location>
</feature>
<evidence type="ECO:0000313" key="1">
    <source>
        <dbReference type="EMBL" id="RDX62815.1"/>
    </source>
</evidence>